<name>A0AAW1D0E5_9HEMI</name>
<dbReference type="Proteomes" id="UP001461498">
    <property type="component" value="Unassembled WGS sequence"/>
</dbReference>
<evidence type="ECO:0008006" key="3">
    <source>
        <dbReference type="Google" id="ProtNLM"/>
    </source>
</evidence>
<evidence type="ECO:0000313" key="1">
    <source>
        <dbReference type="EMBL" id="KAK9502608.1"/>
    </source>
</evidence>
<keyword evidence="2" id="KW-1185">Reference proteome</keyword>
<comment type="caution">
    <text evidence="1">The sequence shown here is derived from an EMBL/GenBank/DDBJ whole genome shotgun (WGS) entry which is preliminary data.</text>
</comment>
<reference evidence="1 2" key="1">
    <citation type="submission" date="2022-12" db="EMBL/GenBank/DDBJ databases">
        <title>Chromosome-level genome assembly of true bugs.</title>
        <authorList>
            <person name="Ma L."/>
            <person name="Li H."/>
        </authorList>
    </citation>
    <scope>NUCLEOTIDE SEQUENCE [LARGE SCALE GENOMIC DNA]</scope>
    <source>
        <strain evidence="1">Lab_2022b</strain>
    </source>
</reference>
<dbReference type="EMBL" id="JAPXFL010000008">
    <property type="protein sequence ID" value="KAK9502608.1"/>
    <property type="molecule type" value="Genomic_DNA"/>
</dbReference>
<protein>
    <recommendedName>
        <fullName evidence="3">H15 domain-containing protein</fullName>
    </recommendedName>
</protein>
<proteinExistence type="predicted"/>
<evidence type="ECO:0000313" key="2">
    <source>
        <dbReference type="Proteomes" id="UP001461498"/>
    </source>
</evidence>
<accession>A0AAW1D0E5</accession>
<organism evidence="1 2">
    <name type="scientific">Rhynocoris fuscipes</name>
    <dbReference type="NCBI Taxonomy" id="488301"/>
    <lineage>
        <taxon>Eukaryota</taxon>
        <taxon>Metazoa</taxon>
        <taxon>Ecdysozoa</taxon>
        <taxon>Arthropoda</taxon>
        <taxon>Hexapoda</taxon>
        <taxon>Insecta</taxon>
        <taxon>Pterygota</taxon>
        <taxon>Neoptera</taxon>
        <taxon>Paraneoptera</taxon>
        <taxon>Hemiptera</taxon>
        <taxon>Heteroptera</taxon>
        <taxon>Panheteroptera</taxon>
        <taxon>Cimicomorpha</taxon>
        <taxon>Reduviidae</taxon>
        <taxon>Harpactorinae</taxon>
        <taxon>Harpactorini</taxon>
        <taxon>Rhynocoris</taxon>
    </lineage>
</organism>
<sequence length="112" mass="13003">MQTDENGKMENDASDILAVIVDYLEHNNRYKGCTKREIFKNVRDKIGKTAKDMKTTKMIIKLLNHAIKLGAIEKIGSRRSGKFASFKPEELLPGNPWIKRNHQHQPVRWTRD</sequence>
<gene>
    <name evidence="1" type="ORF">O3M35_011346</name>
</gene>
<dbReference type="AlphaFoldDB" id="A0AAW1D0E5"/>